<evidence type="ECO:0000256" key="2">
    <source>
        <dbReference type="ARBA" id="ARBA00022614"/>
    </source>
</evidence>
<dbReference type="InterPro" id="IPR055142">
    <property type="entry name" value="ZER1-like_C"/>
</dbReference>
<feature type="domain" description="Zer-1-like leucine-rich repeats region" evidence="5">
    <location>
        <begin position="194"/>
        <end position="335"/>
    </location>
</feature>
<dbReference type="SMART" id="SM00185">
    <property type="entry name" value="ARM"/>
    <property type="match status" value="2"/>
</dbReference>
<comment type="similarity">
    <text evidence="1">Belongs to the zyg-11 family.</text>
</comment>
<evidence type="ECO:0000313" key="6">
    <source>
        <dbReference type="EMBL" id="KAK6470893.1"/>
    </source>
</evidence>
<reference evidence="6 7" key="1">
    <citation type="submission" date="2021-05" db="EMBL/GenBank/DDBJ databases">
        <authorList>
            <person name="Zahm M."/>
            <person name="Klopp C."/>
            <person name="Cabau C."/>
            <person name="Kuhl H."/>
            <person name="Suciu R."/>
            <person name="Ciorpac M."/>
            <person name="Holostenco D."/>
            <person name="Gessner J."/>
            <person name="Wuertz S."/>
            <person name="Hohne C."/>
            <person name="Stock M."/>
            <person name="Gislard M."/>
            <person name="Lluch J."/>
            <person name="Milhes M."/>
            <person name="Lampietro C."/>
            <person name="Lopez Roques C."/>
            <person name="Donnadieu C."/>
            <person name="Du K."/>
            <person name="Schartl M."/>
            <person name="Guiguen Y."/>
        </authorList>
    </citation>
    <scope>NUCLEOTIDE SEQUENCE [LARGE SCALE GENOMIC DNA]</scope>
    <source>
        <strain evidence="6">Hh-F2</strain>
        <tissue evidence="6">Blood</tissue>
    </source>
</reference>
<dbReference type="InterPro" id="IPR032675">
    <property type="entry name" value="LRR_dom_sf"/>
</dbReference>
<keyword evidence="7" id="KW-1185">Reference proteome</keyword>
<dbReference type="Gene3D" id="1.25.10.10">
    <property type="entry name" value="Leucine-rich Repeat Variant"/>
    <property type="match status" value="1"/>
</dbReference>
<dbReference type="InterPro" id="IPR000225">
    <property type="entry name" value="Armadillo"/>
</dbReference>
<dbReference type="Pfam" id="PF25013">
    <property type="entry name" value="LRR_Zer-1"/>
    <property type="match status" value="1"/>
</dbReference>
<sequence length="767" mass="88097">MALDSPDSLMALSIEYCLRNLEGTLCYLLDNETLRLHPDIFLPSEICDKLVNAYMELVHADHNFELHQSFFLLFSDPRSTRLTRVQLREDTVLDQDLEAIGSQDLIELHLTNCEKLTSKSLQTLGSFRHTLVSLSLFGCSNLFYEEENPGGYENDDRLVNPSRQVLVKDFTFQGFSRLRLLNLGRLAEGVDLETLLRPLSSLTSLDLSGIKLCKATFLTQWKDRLSSLVLYNMDLSEEHIQTIAELIQLRHLDISRDRLLSYYKFKLTRKVLSIIVQSLVNLVSLDISGHVMLENCAVPQIEEAMGRPSMEPSKSSICPLQALKRPLQFLGLFDTTLCNQTHIPAYKVTGAKNEDQILNAIEAYTEYRPEIASRAINHLFDIARIQHCSQLLRALQLVIAALRCHKYDKSIQVTGSAALFYLTNTEYRAEQSVKLRRRVIQVVLNGMESYQEVTVQRNCCLTLCNFTIPDELEFQYRRVNELLLSILNQSRQDDSIQRIAVHLCNALVCQVDNDHKEAVGKMGFVTTMLKLIQKKLVDKMCDQVMEYSWSALWNITDETPDNCDMFLNYSGMKLFLECLKEFPDKQELHRNMLGLLGNVAEVRCLRPQLLTPQFITVFSNLLDSKADGIEVSYNACGVLSHIMFDGPQAWTMEEPLREQVMDRMWAAIQSWDVTSKRNINYRSFEPILRLLPQELAPVSQHWATWALYNLISVYPEKYCPLLKKEGGIVLLQKVLELGKSRQETKEMARMVVDQCSNFREDHMDTTR</sequence>
<evidence type="ECO:0000256" key="3">
    <source>
        <dbReference type="ARBA" id="ARBA00022786"/>
    </source>
</evidence>
<name>A0ABR0YES6_HUSHU</name>
<keyword evidence="2" id="KW-0433">Leucine-rich repeat</keyword>
<dbReference type="SUPFAM" id="SSF48371">
    <property type="entry name" value="ARM repeat"/>
    <property type="match status" value="1"/>
</dbReference>
<organism evidence="6 7">
    <name type="scientific">Huso huso</name>
    <name type="common">Beluga</name>
    <name type="synonym">Acipenser huso</name>
    <dbReference type="NCBI Taxonomy" id="61971"/>
    <lineage>
        <taxon>Eukaryota</taxon>
        <taxon>Metazoa</taxon>
        <taxon>Chordata</taxon>
        <taxon>Craniata</taxon>
        <taxon>Vertebrata</taxon>
        <taxon>Euteleostomi</taxon>
        <taxon>Actinopterygii</taxon>
        <taxon>Chondrostei</taxon>
        <taxon>Acipenseriformes</taxon>
        <taxon>Acipenseridae</taxon>
        <taxon>Huso</taxon>
    </lineage>
</organism>
<gene>
    <name evidence="6" type="ORF">HHUSO_G30403</name>
</gene>
<dbReference type="InterPro" id="IPR011989">
    <property type="entry name" value="ARM-like"/>
</dbReference>
<dbReference type="Gene3D" id="3.80.10.10">
    <property type="entry name" value="Ribonuclease Inhibitor"/>
    <property type="match status" value="2"/>
</dbReference>
<evidence type="ECO:0000259" key="4">
    <source>
        <dbReference type="Pfam" id="PF22964"/>
    </source>
</evidence>
<dbReference type="PANTHER" id="PTHR12904:SF23">
    <property type="entry name" value="PROTEIN ZER-1 HOMOLOG"/>
    <property type="match status" value="1"/>
</dbReference>
<dbReference type="Pfam" id="PF22964">
    <property type="entry name" value="ZER1-like_2nd"/>
    <property type="match status" value="1"/>
</dbReference>
<proteinExistence type="inferred from homology"/>
<evidence type="ECO:0000259" key="5">
    <source>
        <dbReference type="Pfam" id="PF25013"/>
    </source>
</evidence>
<accession>A0ABR0YES6</accession>
<evidence type="ECO:0000256" key="1">
    <source>
        <dbReference type="ARBA" id="ARBA00009420"/>
    </source>
</evidence>
<dbReference type="SUPFAM" id="SSF52047">
    <property type="entry name" value="RNI-like"/>
    <property type="match status" value="1"/>
</dbReference>
<evidence type="ECO:0000313" key="7">
    <source>
        <dbReference type="Proteomes" id="UP001369086"/>
    </source>
</evidence>
<keyword evidence="3" id="KW-0833">Ubl conjugation pathway</keyword>
<dbReference type="InterPro" id="IPR051341">
    <property type="entry name" value="Zyg-11_UBL_adapter"/>
</dbReference>
<feature type="domain" description="Protein zer-1 homolog-like C-terminal" evidence="4">
    <location>
        <begin position="402"/>
        <end position="756"/>
    </location>
</feature>
<dbReference type="InterPro" id="IPR016024">
    <property type="entry name" value="ARM-type_fold"/>
</dbReference>
<dbReference type="Proteomes" id="UP001369086">
    <property type="component" value="Unassembled WGS sequence"/>
</dbReference>
<dbReference type="EMBL" id="JAHFZB010000034">
    <property type="protein sequence ID" value="KAK6470893.1"/>
    <property type="molecule type" value="Genomic_DNA"/>
</dbReference>
<dbReference type="InterPro" id="IPR056845">
    <property type="entry name" value="LRR_Zer-1"/>
</dbReference>
<dbReference type="PANTHER" id="PTHR12904">
    <property type="match status" value="1"/>
</dbReference>
<comment type="caution">
    <text evidence="6">The sequence shown here is derived from an EMBL/GenBank/DDBJ whole genome shotgun (WGS) entry which is preliminary data.</text>
</comment>
<protein>
    <submittedName>
        <fullName evidence="6">Protein zer-1-like protein</fullName>
    </submittedName>
</protein>